<dbReference type="AlphaFoldDB" id="A9BDQ8"/>
<dbReference type="SUPFAM" id="SSF51905">
    <property type="entry name" value="FAD/NAD(P)-binding domain"/>
    <property type="match status" value="1"/>
</dbReference>
<organism evidence="3 4">
    <name type="scientific">Prochlorococcus marinus (strain MIT 9211)</name>
    <dbReference type="NCBI Taxonomy" id="93059"/>
    <lineage>
        <taxon>Bacteria</taxon>
        <taxon>Bacillati</taxon>
        <taxon>Cyanobacteriota</taxon>
        <taxon>Cyanophyceae</taxon>
        <taxon>Synechococcales</taxon>
        <taxon>Prochlorococcaceae</taxon>
        <taxon>Prochlorococcus</taxon>
    </lineage>
</organism>
<keyword evidence="1 3" id="KW-0560">Oxidoreductase</keyword>
<gene>
    <name evidence="3" type="ordered locus">P9211_18391</name>
</gene>
<dbReference type="GO" id="GO:0003884">
    <property type="term" value="F:D-amino-acid oxidase activity"/>
    <property type="evidence" value="ECO:0007669"/>
    <property type="project" value="UniProtKB-EC"/>
</dbReference>
<dbReference type="InterPro" id="IPR036188">
    <property type="entry name" value="FAD/NAD-bd_sf"/>
</dbReference>
<dbReference type="GO" id="GO:0005737">
    <property type="term" value="C:cytoplasm"/>
    <property type="evidence" value="ECO:0007669"/>
    <property type="project" value="TreeGrafter"/>
</dbReference>
<reference evidence="3 4" key="1">
    <citation type="journal article" date="2007" name="PLoS Genet.">
        <title>Patterns and implications of gene gain and loss in the evolution of Prochlorococcus.</title>
        <authorList>
            <person name="Kettler G.C."/>
            <person name="Martiny A.C."/>
            <person name="Huang K."/>
            <person name="Zucker J."/>
            <person name="Coleman M.L."/>
            <person name="Rodrigue S."/>
            <person name="Chen F."/>
            <person name="Lapidus A."/>
            <person name="Ferriera S."/>
            <person name="Johnson J."/>
            <person name="Steglich C."/>
            <person name="Church G.M."/>
            <person name="Richardson P."/>
            <person name="Chisholm S.W."/>
        </authorList>
    </citation>
    <scope>NUCLEOTIDE SEQUENCE [LARGE SCALE GENOMIC DNA]</scope>
    <source>
        <strain evidence="4">MIT 9211</strain>
    </source>
</reference>
<dbReference type="HOGENOM" id="CLU_007884_4_5_3"/>
<dbReference type="Gene3D" id="3.50.50.60">
    <property type="entry name" value="FAD/NAD(P)-binding domain"/>
    <property type="match status" value="1"/>
</dbReference>
<feature type="domain" description="FAD dependent oxidoreductase" evidence="2">
    <location>
        <begin position="17"/>
        <end position="366"/>
    </location>
</feature>
<evidence type="ECO:0000313" key="3">
    <source>
        <dbReference type="EMBL" id="ABX09770.1"/>
    </source>
</evidence>
<dbReference type="Gene3D" id="3.30.9.10">
    <property type="entry name" value="D-Amino Acid Oxidase, subunit A, domain 2"/>
    <property type="match status" value="1"/>
</dbReference>
<dbReference type="EC" id="1.4.3.3" evidence="3"/>
<dbReference type="STRING" id="93059.P9211_18391"/>
<evidence type="ECO:0000313" key="4">
    <source>
        <dbReference type="Proteomes" id="UP000000788"/>
    </source>
</evidence>
<dbReference type="InterPro" id="IPR006076">
    <property type="entry name" value="FAD-dep_OxRdtase"/>
</dbReference>
<dbReference type="KEGG" id="pmj:P9211_18391"/>
<dbReference type="RefSeq" id="WP_012196390.1">
    <property type="nucleotide sequence ID" value="NC_009976.1"/>
</dbReference>
<protein>
    <submittedName>
        <fullName evidence="3">NAD binding site:D-amino acid oxidase</fullName>
        <ecNumber evidence="3">1.4.3.3</ecNumber>
    </submittedName>
</protein>
<dbReference type="OrthoDB" id="9794226at2"/>
<dbReference type="PANTHER" id="PTHR13847">
    <property type="entry name" value="SARCOSINE DEHYDROGENASE-RELATED"/>
    <property type="match status" value="1"/>
</dbReference>
<keyword evidence="4" id="KW-1185">Reference proteome</keyword>
<sequence>MTNSNPSIKRNNHFKNIAVIGGGVIGSTTALQLATLGYEVEIIDPELNQSTNFSKLLTGTQASLGVLMGNVFRRNTGRSWALRQRSMELWPKLISKLSTQTSPLKLYTPLVQLARSEHEATLMNELIIKRSHLGLEHLTNHSPTKVSRLWPKAKYGGLISNNDGRINPLNLMVCLMKALDKYKVSKVNRKVSSLERLPSSQNKRWQLQLDNKRILQKDCVVICAAIGSEALLKPLGHHYPIESVLGQAIRLTIKSDFKNWSGWPAVLINHGVNLIPENTNQLLIGATLEPGITTSNTALTTMREMHGSSPEWMQFASIENKWTGIRGKPSNEPAPLLKNLEQGLILNTAHYRNGILLAPACAEWVGYELIK</sequence>
<dbReference type="Pfam" id="PF01266">
    <property type="entry name" value="DAO"/>
    <property type="match status" value="1"/>
</dbReference>
<evidence type="ECO:0000259" key="2">
    <source>
        <dbReference type="Pfam" id="PF01266"/>
    </source>
</evidence>
<evidence type="ECO:0000256" key="1">
    <source>
        <dbReference type="ARBA" id="ARBA00023002"/>
    </source>
</evidence>
<dbReference type="Proteomes" id="UP000000788">
    <property type="component" value="Chromosome"/>
</dbReference>
<accession>A9BDQ8</accession>
<dbReference type="eggNOG" id="COG0665">
    <property type="taxonomic scope" value="Bacteria"/>
</dbReference>
<name>A9BDQ8_PROM4</name>
<proteinExistence type="predicted"/>
<dbReference type="EMBL" id="CP000878">
    <property type="protein sequence ID" value="ABX09770.1"/>
    <property type="molecule type" value="Genomic_DNA"/>
</dbReference>
<dbReference type="PANTHER" id="PTHR13847:SF289">
    <property type="entry name" value="GLYCINE OXIDASE"/>
    <property type="match status" value="1"/>
</dbReference>